<proteinExistence type="predicted"/>
<gene>
    <name evidence="1" type="ORF">T265_02095</name>
</gene>
<sequence length="95" mass="10704">MERTCFWMASREWKQHRIMAQSTTALAAHICDVILSVANDLSEYCPPTLSLNKQNSLREGAKYSLCTKAYIASRPIPMPYATSKMAVGPFVEFDN</sequence>
<protein>
    <submittedName>
        <fullName evidence="1">Uncharacterized protein</fullName>
    </submittedName>
</protein>
<dbReference type="EMBL" id="KL596642">
    <property type="protein sequence ID" value="KER31729.1"/>
    <property type="molecule type" value="Genomic_DNA"/>
</dbReference>
<evidence type="ECO:0000313" key="2">
    <source>
        <dbReference type="Proteomes" id="UP000054324"/>
    </source>
</evidence>
<reference evidence="1 2" key="1">
    <citation type="submission" date="2013-11" db="EMBL/GenBank/DDBJ databases">
        <title>Opisthorchis viverrini - life in the bile duct.</title>
        <authorList>
            <person name="Young N.D."/>
            <person name="Nagarajan N."/>
            <person name="Lin S.J."/>
            <person name="Korhonen P.K."/>
            <person name="Jex A.R."/>
            <person name="Hall R.S."/>
            <person name="Safavi-Hemami H."/>
            <person name="Kaewkong W."/>
            <person name="Bertrand D."/>
            <person name="Gao S."/>
            <person name="Seet Q."/>
            <person name="Wongkham S."/>
            <person name="Teh B.T."/>
            <person name="Wongkham C."/>
            <person name="Intapan P.M."/>
            <person name="Maleewong W."/>
            <person name="Yang X."/>
            <person name="Hu M."/>
            <person name="Wang Z."/>
            <person name="Hofmann A."/>
            <person name="Sternberg P.W."/>
            <person name="Tan P."/>
            <person name="Wang J."/>
            <person name="Gasser R.B."/>
        </authorList>
    </citation>
    <scope>NUCLEOTIDE SEQUENCE [LARGE SCALE GENOMIC DNA]</scope>
</reference>
<dbReference type="KEGG" id="ovi:T265_02095"/>
<organism evidence="1 2">
    <name type="scientific">Opisthorchis viverrini</name>
    <name type="common">Southeast Asian liver fluke</name>
    <dbReference type="NCBI Taxonomy" id="6198"/>
    <lineage>
        <taxon>Eukaryota</taxon>
        <taxon>Metazoa</taxon>
        <taxon>Spiralia</taxon>
        <taxon>Lophotrochozoa</taxon>
        <taxon>Platyhelminthes</taxon>
        <taxon>Trematoda</taxon>
        <taxon>Digenea</taxon>
        <taxon>Opisthorchiida</taxon>
        <taxon>Opisthorchiata</taxon>
        <taxon>Opisthorchiidae</taxon>
        <taxon>Opisthorchis</taxon>
    </lineage>
</organism>
<keyword evidence="2" id="KW-1185">Reference proteome</keyword>
<name>A0A075AIJ2_OPIVI</name>
<dbReference type="AlphaFoldDB" id="A0A075AIJ2"/>
<dbReference type="GeneID" id="20316283"/>
<accession>A0A075AIJ2</accession>
<dbReference type="Proteomes" id="UP000054324">
    <property type="component" value="Unassembled WGS sequence"/>
</dbReference>
<evidence type="ECO:0000313" key="1">
    <source>
        <dbReference type="EMBL" id="KER31729.1"/>
    </source>
</evidence>
<dbReference type="CTD" id="20316283"/>
<dbReference type="RefSeq" id="XP_009164518.1">
    <property type="nucleotide sequence ID" value="XM_009166254.1"/>
</dbReference>